<accession>A0A6J4V153</accession>
<proteinExistence type="inferred from homology"/>
<dbReference type="Gene3D" id="3.30.70.1860">
    <property type="entry name" value="Uncharacterised protein family Ycf54"/>
    <property type="match status" value="1"/>
</dbReference>
<dbReference type="PANTHER" id="PTHR35319:SF2">
    <property type="entry name" value="YCF54"/>
    <property type="match status" value="1"/>
</dbReference>
<organism evidence="2">
    <name type="scientific">uncultured Synechococcales cyanobacterium</name>
    <dbReference type="NCBI Taxonomy" id="1936017"/>
    <lineage>
        <taxon>Bacteria</taxon>
        <taxon>Bacillati</taxon>
        <taxon>Cyanobacteriota</taxon>
        <taxon>Cyanophyceae</taxon>
        <taxon>Synechococcales</taxon>
        <taxon>environmental samples</taxon>
    </lineage>
</organism>
<dbReference type="InterPro" id="IPR038409">
    <property type="entry name" value="Ycf54-like_sf"/>
</dbReference>
<reference evidence="2" key="1">
    <citation type="submission" date="2020-02" db="EMBL/GenBank/DDBJ databases">
        <authorList>
            <person name="Meier V. D."/>
        </authorList>
    </citation>
    <scope>NUCLEOTIDE SEQUENCE</scope>
    <source>
        <strain evidence="2">AVDCRST_MAG81</strain>
    </source>
</reference>
<dbReference type="GO" id="GO:0016740">
    <property type="term" value="F:transferase activity"/>
    <property type="evidence" value="ECO:0007669"/>
    <property type="project" value="UniProtKB-KW"/>
</dbReference>
<evidence type="ECO:0000256" key="1">
    <source>
        <dbReference type="ARBA" id="ARBA00043978"/>
    </source>
</evidence>
<dbReference type="EMBL" id="CADCWO010000056">
    <property type="protein sequence ID" value="CAA9564043.1"/>
    <property type="molecule type" value="Genomic_DNA"/>
</dbReference>
<dbReference type="PANTHER" id="PTHR35319">
    <property type="match status" value="1"/>
</dbReference>
<dbReference type="Pfam" id="PF10674">
    <property type="entry name" value="Ycf54"/>
    <property type="match status" value="1"/>
</dbReference>
<gene>
    <name evidence="2" type="ORF">AVDCRST_MAG81-1049</name>
</gene>
<evidence type="ECO:0000313" key="2">
    <source>
        <dbReference type="EMBL" id="CAA9564043.1"/>
    </source>
</evidence>
<dbReference type="InterPro" id="IPR019616">
    <property type="entry name" value="Ycf54"/>
</dbReference>
<sequence length="109" mass="12435">MQTYYYVLGSQHFLLVEEPLEEVLKERQRHYQESAKAIDFWLVSQPAFLEAPEMSSIKAKCPQPAAAVISTNRQFVEYLKLRLEYVLTGEFSAPTDSIPEPLASLVNAQ</sequence>
<dbReference type="AlphaFoldDB" id="A0A6J4V153"/>
<name>A0A6J4V153_9CYAN</name>
<protein>
    <submittedName>
        <fullName evidence="2">Histone acetyltransferase HPA2 and related acetyltransferases</fullName>
    </submittedName>
</protein>
<keyword evidence="2" id="KW-0808">Transferase</keyword>
<comment type="similarity">
    <text evidence="1">Belongs to the ycf54 family.</text>
</comment>